<dbReference type="STRING" id="53463.SAMN05444389_102425"/>
<dbReference type="EMBL" id="FRCK01000002">
    <property type="protein sequence ID" value="SHL97035.1"/>
    <property type="molecule type" value="Genomic_DNA"/>
</dbReference>
<dbReference type="RefSeq" id="WP_073063296.1">
    <property type="nucleotide sequence ID" value="NZ_FRCK01000002.1"/>
</dbReference>
<organism evidence="1 2">
    <name type="scientific">Paracoccus solventivorans</name>
    <dbReference type="NCBI Taxonomy" id="53463"/>
    <lineage>
        <taxon>Bacteria</taxon>
        <taxon>Pseudomonadati</taxon>
        <taxon>Pseudomonadota</taxon>
        <taxon>Alphaproteobacteria</taxon>
        <taxon>Rhodobacterales</taxon>
        <taxon>Paracoccaceae</taxon>
        <taxon>Paracoccus</taxon>
    </lineage>
</organism>
<evidence type="ECO:0000313" key="2">
    <source>
        <dbReference type="Proteomes" id="UP000184444"/>
    </source>
</evidence>
<proteinExistence type="predicted"/>
<dbReference type="OrthoDB" id="7779068at2"/>
<accession>A0A1M7EYZ0</accession>
<protein>
    <submittedName>
        <fullName evidence="1">Uncharacterized protein</fullName>
    </submittedName>
</protein>
<name>A0A1M7EYZ0_9RHOB</name>
<reference evidence="2" key="1">
    <citation type="submission" date="2016-11" db="EMBL/GenBank/DDBJ databases">
        <authorList>
            <person name="Varghese N."/>
            <person name="Submissions S."/>
        </authorList>
    </citation>
    <scope>NUCLEOTIDE SEQUENCE [LARGE SCALE GENOMIC DNA]</scope>
    <source>
        <strain evidence="2">DSM 6637</strain>
    </source>
</reference>
<keyword evidence="2" id="KW-1185">Reference proteome</keyword>
<dbReference type="AlphaFoldDB" id="A0A1M7EYZ0"/>
<dbReference type="Proteomes" id="UP000184444">
    <property type="component" value="Unassembled WGS sequence"/>
</dbReference>
<sequence>MIDIHYTQGERKIWRATPRTRTGEMPDLDGATAELRITTSDGCLPLVADPDDRGFPFTLSPDALDLAPGRYAALFWIRWPDGQLRNYGRLVLHIHKGC</sequence>
<gene>
    <name evidence="1" type="ORF">SAMN05444389_102425</name>
</gene>
<evidence type="ECO:0000313" key="1">
    <source>
        <dbReference type="EMBL" id="SHL97035.1"/>
    </source>
</evidence>